<evidence type="ECO:0000256" key="1">
    <source>
        <dbReference type="ARBA" id="ARBA00009199"/>
    </source>
</evidence>
<reference evidence="4" key="1">
    <citation type="submission" date="2013-12" db="EMBL/GenBank/DDBJ databases">
        <authorList>
            <person name="Genoscope - CEA"/>
        </authorList>
    </citation>
    <scope>NUCLEOTIDE SEQUENCE</scope>
    <source>
        <strain evidence="4">CBS 1993</strain>
    </source>
</reference>
<dbReference type="OrthoDB" id="6428749at2759"/>
<dbReference type="AlphaFoldDB" id="W6MKI7"/>
<name>W6MKI7_9ASCO</name>
<dbReference type="STRING" id="1382522.W6MKI7"/>
<protein>
    <recommendedName>
        <fullName evidence="3">Amidase domain-containing protein</fullName>
    </recommendedName>
</protein>
<dbReference type="Pfam" id="PF01425">
    <property type="entry name" value="Amidase"/>
    <property type="match status" value="1"/>
</dbReference>
<accession>W6MKI7</accession>
<sequence>MFDFAIERAKELDGHFAKTGKVMGPLHGLPISLKDSFNVPGFDSTIGYVSFIDNNKTITQFSDFPQSLWDMGAVFHVKTNVPQTLMTTESTNHVWGTVLNPNNISLGAGGSSGGEGALARMKGSIAGIGTDIGGSIRVPSVCNGTYGFKPSSGRLPYGGQTNQNENDITKFGVACSAGPMASNFEAIELIVERVLRNKPYDYDPEIKVVDYNDAFLEWDDSKKLNIGFILEDPQIPVYPNIKRSLTEAAALLSKAGHNVIPLTSHPSIYDGWFNANQLFYYDNCWDTWKNIVMGGEPPLTLLSHFTIPPFSWRTLKKWTRRRVELTSEWRQLFVEKKLDIILCPGSPSSAAPHNCFGRAPYLTNWNNCDFPACIIPFGKPLDSDDKFVDIDTTSPQTNIKLIPTKIPFDPIKFKGGIGHVQIVARAYEDEKLVACGKIVNQVLHPRG</sequence>
<dbReference type="PANTHER" id="PTHR46072">
    <property type="entry name" value="AMIDASE-RELATED-RELATED"/>
    <property type="match status" value="1"/>
</dbReference>
<keyword evidence="5" id="KW-1185">Reference proteome</keyword>
<organism evidence="4 5">
    <name type="scientific">Kuraishia capsulata CBS 1993</name>
    <dbReference type="NCBI Taxonomy" id="1382522"/>
    <lineage>
        <taxon>Eukaryota</taxon>
        <taxon>Fungi</taxon>
        <taxon>Dikarya</taxon>
        <taxon>Ascomycota</taxon>
        <taxon>Saccharomycotina</taxon>
        <taxon>Pichiomycetes</taxon>
        <taxon>Pichiales</taxon>
        <taxon>Pichiaceae</taxon>
        <taxon>Kuraishia</taxon>
    </lineage>
</organism>
<keyword evidence="2" id="KW-0378">Hydrolase</keyword>
<reference evidence="4" key="2">
    <citation type="submission" date="2014-02" db="EMBL/GenBank/DDBJ databases">
        <title>Complete DNA sequence of /Kuraishia capsulata/ illustrates novel genomic features among budding yeasts (/Saccharomycotina/).</title>
        <authorList>
            <person name="Morales L."/>
            <person name="Noel B."/>
            <person name="Porcel B."/>
            <person name="Marcet-Houben M."/>
            <person name="Hullo M-F."/>
            <person name="Sacerdot C."/>
            <person name="Tekaia F."/>
            <person name="Leh-Louis V."/>
            <person name="Despons L."/>
            <person name="Khanna V."/>
            <person name="Aury J-M."/>
            <person name="Barbe V."/>
            <person name="Couloux A."/>
            <person name="Labadie K."/>
            <person name="Pelletier E."/>
            <person name="Souciet J-L."/>
            <person name="Boekhout T."/>
            <person name="Gabaldon T."/>
            <person name="Wincker P."/>
            <person name="Dujon B."/>
        </authorList>
    </citation>
    <scope>NUCLEOTIDE SEQUENCE</scope>
    <source>
        <strain evidence="4">CBS 1993</strain>
    </source>
</reference>
<evidence type="ECO:0000259" key="3">
    <source>
        <dbReference type="Pfam" id="PF01425"/>
    </source>
</evidence>
<evidence type="ECO:0000313" key="4">
    <source>
        <dbReference type="EMBL" id="CDK25227.1"/>
    </source>
</evidence>
<dbReference type="InterPro" id="IPR036928">
    <property type="entry name" value="AS_sf"/>
</dbReference>
<dbReference type="EMBL" id="HG793125">
    <property type="protein sequence ID" value="CDK25227.1"/>
    <property type="molecule type" value="Genomic_DNA"/>
</dbReference>
<evidence type="ECO:0000256" key="2">
    <source>
        <dbReference type="ARBA" id="ARBA00022801"/>
    </source>
</evidence>
<dbReference type="InterPro" id="IPR023631">
    <property type="entry name" value="Amidase_dom"/>
</dbReference>
<dbReference type="SUPFAM" id="SSF75304">
    <property type="entry name" value="Amidase signature (AS) enzymes"/>
    <property type="match status" value="1"/>
</dbReference>
<dbReference type="GeneID" id="34518627"/>
<gene>
    <name evidence="4" type="ORF">KUCA_T00001194001</name>
</gene>
<evidence type="ECO:0000313" key="5">
    <source>
        <dbReference type="Proteomes" id="UP000019384"/>
    </source>
</evidence>
<dbReference type="Proteomes" id="UP000019384">
    <property type="component" value="Unassembled WGS sequence"/>
</dbReference>
<dbReference type="Gene3D" id="3.90.1300.10">
    <property type="entry name" value="Amidase signature (AS) domain"/>
    <property type="match status" value="1"/>
</dbReference>
<proteinExistence type="inferred from homology"/>
<dbReference type="GO" id="GO:0016787">
    <property type="term" value="F:hydrolase activity"/>
    <property type="evidence" value="ECO:0007669"/>
    <property type="project" value="UniProtKB-KW"/>
</dbReference>
<dbReference type="RefSeq" id="XP_022457239.1">
    <property type="nucleotide sequence ID" value="XM_022605808.1"/>
</dbReference>
<comment type="similarity">
    <text evidence="1">Belongs to the amidase family.</text>
</comment>
<feature type="domain" description="Amidase" evidence="3">
    <location>
        <begin position="2"/>
        <end position="263"/>
    </location>
</feature>
<dbReference type="PANTHER" id="PTHR46072:SF5">
    <property type="entry name" value="GENERAL AMIDASE-C"/>
    <property type="match status" value="1"/>
</dbReference>
<dbReference type="HOGENOM" id="CLU_009600_9_2_1"/>